<dbReference type="GO" id="GO:0008408">
    <property type="term" value="F:3'-5' exonuclease activity"/>
    <property type="evidence" value="ECO:0007669"/>
    <property type="project" value="InterPro"/>
</dbReference>
<dbReference type="SUPFAM" id="SSF55979">
    <property type="entry name" value="DNA clamp"/>
    <property type="match status" value="3"/>
</dbReference>
<comment type="subunit">
    <text evidence="9">Forms a ring-shaped head-to-tail homodimer around DNA.</text>
</comment>
<dbReference type="EMBL" id="MFDO01000005">
    <property type="protein sequence ID" value="OGE65812.1"/>
    <property type="molecule type" value="Genomic_DNA"/>
</dbReference>
<evidence type="ECO:0000256" key="2">
    <source>
        <dbReference type="ARBA" id="ARBA00010752"/>
    </source>
</evidence>
<evidence type="ECO:0000256" key="4">
    <source>
        <dbReference type="ARBA" id="ARBA00022679"/>
    </source>
</evidence>
<evidence type="ECO:0000256" key="1">
    <source>
        <dbReference type="ARBA" id="ARBA00004496"/>
    </source>
</evidence>
<comment type="function">
    <text evidence="9">Confers DNA tethering and processivity to DNA polymerases and other proteins. Acts as a clamp, forming a ring around DNA (a reaction catalyzed by the clamp-loading complex) which diffuses in an ATP-independent manner freely and bidirectionally along dsDNA. Initially characterized for its ability to contact the catalytic subunit of DNA polymerase III (Pol III), a complex, multichain enzyme responsible for most of the replicative synthesis in bacteria; Pol III exhibits 3'-5' exonuclease proofreading activity. The beta chain is required for initiation of replication as well as for processivity of DNA replication.</text>
</comment>
<sequence>MIFSVLQADLINHLQGVARSCGVRPQLPVLGNILLSVEAGKLKLSATNLEIGVVKLLTVEIEEEGEVTVPAKTLVEVVGNLSGEKLIFESSAEVLTIKSTHFTSSMNGINPSEFPQIPLQGKEVVRLSPKTLVSSLPRVMFAAASDEGRPVLTGILTELKDSKLELVATDGYRLAHQSIPVDNTAVFRALIPKRTLEEISRLLSEEEADEVAISVSEDQNQIIFSFGTTQLSSRLIEGSYPAWEKIIPQSFKSRIILNKTEGLKALKLASVFSRTEANIVKLSCSEGKMIVASQAKELGSQSYELEVQFEGEDIEISFNTKFLTDALSAVGSTQVIIELSGTLSAASIKPMGEVGLEYIVMPVNLN</sequence>
<keyword evidence="4 9" id="KW-0808">Transferase</keyword>
<dbReference type="Gene3D" id="3.10.150.10">
    <property type="entry name" value="DNA Polymerase III, subunit A, domain 2"/>
    <property type="match status" value="1"/>
</dbReference>
<comment type="similarity">
    <text evidence="2 9">Belongs to the beta sliding clamp family.</text>
</comment>
<feature type="domain" description="DNA polymerase III beta sliding clamp central" evidence="11">
    <location>
        <begin position="127"/>
        <end position="241"/>
    </location>
</feature>
<dbReference type="GO" id="GO:0009360">
    <property type="term" value="C:DNA polymerase III complex"/>
    <property type="evidence" value="ECO:0007669"/>
    <property type="project" value="InterPro"/>
</dbReference>
<gene>
    <name evidence="13" type="ORF">A3B49_03370</name>
</gene>
<evidence type="ECO:0000256" key="6">
    <source>
        <dbReference type="ARBA" id="ARBA00022705"/>
    </source>
</evidence>
<feature type="domain" description="DNA polymerase III beta sliding clamp C-terminal" evidence="12">
    <location>
        <begin position="245"/>
        <end position="363"/>
    </location>
</feature>
<protein>
    <recommendedName>
        <fullName evidence="9">Beta sliding clamp</fullName>
    </recommendedName>
</protein>
<dbReference type="AlphaFoldDB" id="A0A1F5MKC5"/>
<dbReference type="Pfam" id="PF02768">
    <property type="entry name" value="DNA_pol3_beta_3"/>
    <property type="match status" value="1"/>
</dbReference>
<proteinExistence type="inferred from homology"/>
<reference evidence="13 14" key="1">
    <citation type="journal article" date="2016" name="Nat. Commun.">
        <title>Thousands of microbial genomes shed light on interconnected biogeochemical processes in an aquifer system.</title>
        <authorList>
            <person name="Anantharaman K."/>
            <person name="Brown C.T."/>
            <person name="Hug L.A."/>
            <person name="Sharon I."/>
            <person name="Castelle C.J."/>
            <person name="Probst A.J."/>
            <person name="Thomas B.C."/>
            <person name="Singh A."/>
            <person name="Wilkins M.J."/>
            <person name="Karaoz U."/>
            <person name="Brodie E.L."/>
            <person name="Williams K.H."/>
            <person name="Hubbard S.S."/>
            <person name="Banfield J.F."/>
        </authorList>
    </citation>
    <scope>NUCLEOTIDE SEQUENCE [LARGE SCALE GENOMIC DNA]</scope>
</reference>
<dbReference type="InterPro" id="IPR046938">
    <property type="entry name" value="DNA_clamp_sf"/>
</dbReference>
<keyword evidence="7 9" id="KW-0239">DNA-directed DNA polymerase</keyword>
<dbReference type="Pfam" id="PF00712">
    <property type="entry name" value="DNA_pol3_beta"/>
    <property type="match status" value="1"/>
</dbReference>
<organism evidence="13 14">
    <name type="scientific">Candidatus Daviesbacteria bacterium RIFCSPLOWO2_01_FULL_40_24</name>
    <dbReference type="NCBI Taxonomy" id="1797787"/>
    <lineage>
        <taxon>Bacteria</taxon>
        <taxon>Candidatus Daviesiibacteriota</taxon>
    </lineage>
</organism>
<dbReference type="Proteomes" id="UP000178017">
    <property type="component" value="Unassembled WGS sequence"/>
</dbReference>
<comment type="subcellular location">
    <subcellularLocation>
        <location evidence="1 9">Cytoplasm</location>
    </subcellularLocation>
</comment>
<keyword evidence="5 9" id="KW-0548">Nucleotidyltransferase</keyword>
<evidence type="ECO:0000313" key="13">
    <source>
        <dbReference type="EMBL" id="OGE65812.1"/>
    </source>
</evidence>
<dbReference type="InterPro" id="IPR022637">
    <property type="entry name" value="DNA_polIII_beta_cen"/>
</dbReference>
<dbReference type="PIRSF" id="PIRSF000804">
    <property type="entry name" value="DNA_pol_III_b"/>
    <property type="match status" value="1"/>
</dbReference>
<dbReference type="PANTHER" id="PTHR30478:SF0">
    <property type="entry name" value="BETA SLIDING CLAMP"/>
    <property type="match status" value="1"/>
</dbReference>
<feature type="domain" description="DNA polymerase III beta sliding clamp N-terminal" evidence="10">
    <location>
        <begin position="1"/>
        <end position="118"/>
    </location>
</feature>
<evidence type="ECO:0000256" key="7">
    <source>
        <dbReference type="ARBA" id="ARBA00022932"/>
    </source>
</evidence>
<evidence type="ECO:0000256" key="3">
    <source>
        <dbReference type="ARBA" id="ARBA00022490"/>
    </source>
</evidence>
<evidence type="ECO:0000256" key="5">
    <source>
        <dbReference type="ARBA" id="ARBA00022695"/>
    </source>
</evidence>
<dbReference type="GO" id="GO:0003677">
    <property type="term" value="F:DNA binding"/>
    <property type="evidence" value="ECO:0007669"/>
    <property type="project" value="UniProtKB-UniRule"/>
</dbReference>
<keyword evidence="3 9" id="KW-0963">Cytoplasm</keyword>
<dbReference type="Pfam" id="PF02767">
    <property type="entry name" value="DNA_pol3_beta_2"/>
    <property type="match status" value="1"/>
</dbReference>
<evidence type="ECO:0000256" key="8">
    <source>
        <dbReference type="ARBA" id="ARBA00023125"/>
    </source>
</evidence>
<name>A0A1F5MKC5_9BACT</name>
<comment type="caution">
    <text evidence="13">The sequence shown here is derived from an EMBL/GenBank/DDBJ whole genome shotgun (WGS) entry which is preliminary data.</text>
</comment>
<dbReference type="NCBIfam" id="TIGR00663">
    <property type="entry name" value="dnan"/>
    <property type="match status" value="1"/>
</dbReference>
<evidence type="ECO:0000259" key="11">
    <source>
        <dbReference type="Pfam" id="PF02767"/>
    </source>
</evidence>
<dbReference type="GO" id="GO:0006271">
    <property type="term" value="P:DNA strand elongation involved in DNA replication"/>
    <property type="evidence" value="ECO:0007669"/>
    <property type="project" value="TreeGrafter"/>
</dbReference>
<dbReference type="SMART" id="SM00480">
    <property type="entry name" value="POL3Bc"/>
    <property type="match status" value="1"/>
</dbReference>
<dbReference type="Gene3D" id="3.70.10.10">
    <property type="match status" value="1"/>
</dbReference>
<dbReference type="InterPro" id="IPR022635">
    <property type="entry name" value="DNA_polIII_beta_C"/>
</dbReference>
<dbReference type="CDD" id="cd00140">
    <property type="entry name" value="beta_clamp"/>
    <property type="match status" value="1"/>
</dbReference>
<dbReference type="InterPro" id="IPR001001">
    <property type="entry name" value="DNA_polIII_beta"/>
</dbReference>
<evidence type="ECO:0000259" key="10">
    <source>
        <dbReference type="Pfam" id="PF00712"/>
    </source>
</evidence>
<keyword evidence="8" id="KW-0238">DNA-binding</keyword>
<dbReference type="GO" id="GO:0003887">
    <property type="term" value="F:DNA-directed DNA polymerase activity"/>
    <property type="evidence" value="ECO:0007669"/>
    <property type="project" value="UniProtKB-UniRule"/>
</dbReference>
<dbReference type="PANTHER" id="PTHR30478">
    <property type="entry name" value="DNA POLYMERASE III SUBUNIT BETA"/>
    <property type="match status" value="1"/>
</dbReference>
<dbReference type="GO" id="GO:0005737">
    <property type="term" value="C:cytoplasm"/>
    <property type="evidence" value="ECO:0007669"/>
    <property type="project" value="UniProtKB-SubCell"/>
</dbReference>
<evidence type="ECO:0000313" key="14">
    <source>
        <dbReference type="Proteomes" id="UP000178017"/>
    </source>
</evidence>
<accession>A0A1F5MKC5</accession>
<keyword evidence="6 9" id="KW-0235">DNA replication</keyword>
<evidence type="ECO:0000259" key="12">
    <source>
        <dbReference type="Pfam" id="PF02768"/>
    </source>
</evidence>
<dbReference type="InterPro" id="IPR022634">
    <property type="entry name" value="DNA_polIII_beta_N"/>
</dbReference>
<evidence type="ECO:0000256" key="9">
    <source>
        <dbReference type="PIRNR" id="PIRNR000804"/>
    </source>
</evidence>